<dbReference type="GeneID" id="85480987"/>
<feature type="region of interest" description="Disordered" evidence="1">
    <location>
        <begin position="130"/>
        <end position="167"/>
    </location>
</feature>
<dbReference type="EMBL" id="JAHMHQ010000016">
    <property type="protein sequence ID" value="KAK1634162.1"/>
    <property type="molecule type" value="Genomic_DNA"/>
</dbReference>
<reference evidence="2" key="1">
    <citation type="submission" date="2021-06" db="EMBL/GenBank/DDBJ databases">
        <title>Comparative genomics, transcriptomics and evolutionary studies reveal genomic signatures of adaptation to plant cell wall in hemibiotrophic fungi.</title>
        <authorList>
            <consortium name="DOE Joint Genome Institute"/>
            <person name="Baroncelli R."/>
            <person name="Diaz J.F."/>
            <person name="Benocci T."/>
            <person name="Peng M."/>
            <person name="Battaglia E."/>
            <person name="Haridas S."/>
            <person name="Andreopoulos W."/>
            <person name="Labutti K."/>
            <person name="Pangilinan J."/>
            <person name="Floch G.L."/>
            <person name="Makela M.R."/>
            <person name="Henrissat B."/>
            <person name="Grigoriev I.V."/>
            <person name="Crouch J.A."/>
            <person name="De Vries R.P."/>
            <person name="Sukno S.A."/>
            <person name="Thon M.R."/>
        </authorList>
    </citation>
    <scope>NUCLEOTIDE SEQUENCE</scope>
    <source>
        <strain evidence="2">CBS 102054</strain>
    </source>
</reference>
<name>A0AAJ0EBZ6_9PEZI</name>
<accession>A0AAJ0EBZ6</accession>
<dbReference type="AlphaFoldDB" id="A0AAJ0EBZ6"/>
<gene>
    <name evidence="2" type="ORF">BDP81DRAFT_66382</name>
</gene>
<evidence type="ECO:0000313" key="3">
    <source>
        <dbReference type="Proteomes" id="UP001243989"/>
    </source>
</evidence>
<protein>
    <submittedName>
        <fullName evidence="2">Uncharacterized protein</fullName>
    </submittedName>
</protein>
<evidence type="ECO:0000256" key="1">
    <source>
        <dbReference type="SAM" id="MobiDB-lite"/>
    </source>
</evidence>
<evidence type="ECO:0000313" key="2">
    <source>
        <dbReference type="EMBL" id="KAK1634162.1"/>
    </source>
</evidence>
<organism evidence="2 3">
    <name type="scientific">Colletotrichum phormii</name>
    <dbReference type="NCBI Taxonomy" id="359342"/>
    <lineage>
        <taxon>Eukaryota</taxon>
        <taxon>Fungi</taxon>
        <taxon>Dikarya</taxon>
        <taxon>Ascomycota</taxon>
        <taxon>Pezizomycotina</taxon>
        <taxon>Sordariomycetes</taxon>
        <taxon>Hypocreomycetidae</taxon>
        <taxon>Glomerellales</taxon>
        <taxon>Glomerellaceae</taxon>
        <taxon>Colletotrichum</taxon>
        <taxon>Colletotrichum acutatum species complex</taxon>
    </lineage>
</organism>
<dbReference type="RefSeq" id="XP_060442769.1">
    <property type="nucleotide sequence ID" value="XM_060596125.1"/>
</dbReference>
<dbReference type="Proteomes" id="UP001243989">
    <property type="component" value="Unassembled WGS sequence"/>
</dbReference>
<sequence>MPMGCATRPVSRSHPVNKRVFAPVAACQLQLVSPAISSHGIVCCLPAYTPFSVRAPLPANPPCVSMAPMSCPIALSVASSWLILRYFALQQAAATGFRGQWWPSGSAIVDGDADVRQGDAMYVDVEDGRRCGRGKSSPDEGRMSSILGAVQCTPMQTGRSERGEQRG</sequence>
<proteinExistence type="predicted"/>
<comment type="caution">
    <text evidence="2">The sequence shown here is derived from an EMBL/GenBank/DDBJ whole genome shotgun (WGS) entry which is preliminary data.</text>
</comment>
<feature type="compositionally biased region" description="Basic and acidic residues" evidence="1">
    <location>
        <begin position="130"/>
        <end position="142"/>
    </location>
</feature>
<keyword evidence="3" id="KW-1185">Reference proteome</keyword>